<dbReference type="SUPFAM" id="SSF52540">
    <property type="entry name" value="P-loop containing nucleoside triphosphate hydrolases"/>
    <property type="match status" value="2"/>
</dbReference>
<keyword evidence="8 9" id="KW-0472">Membrane</keyword>
<comment type="subcellular location">
    <subcellularLocation>
        <location evidence="1">Membrane</location>
        <topology evidence="1">Multi-pass membrane protein</topology>
    </subcellularLocation>
</comment>
<feature type="transmembrane region" description="Helical" evidence="9">
    <location>
        <begin position="802"/>
        <end position="825"/>
    </location>
</feature>
<evidence type="ECO:0000259" key="10">
    <source>
        <dbReference type="PROSITE" id="PS50893"/>
    </source>
</evidence>
<dbReference type="PROSITE" id="PS00211">
    <property type="entry name" value="ABC_TRANSPORTER_1"/>
    <property type="match status" value="2"/>
</dbReference>
<dbReference type="InterPro" id="IPR044726">
    <property type="entry name" value="ABCC_6TM_D2"/>
</dbReference>
<feature type="domain" description="ABC transmembrane type-1" evidence="11">
    <location>
        <begin position="805"/>
        <end position="1048"/>
    </location>
</feature>
<dbReference type="eggNOG" id="KOG0054">
    <property type="taxonomic scope" value="Eukaryota"/>
</dbReference>
<proteinExistence type="predicted"/>
<dbReference type="Gene3D" id="3.40.50.300">
    <property type="entry name" value="P-loop containing nucleotide triphosphate hydrolases"/>
    <property type="match status" value="2"/>
</dbReference>
<evidence type="ECO:0000256" key="6">
    <source>
        <dbReference type="ARBA" id="ARBA00022840"/>
    </source>
</evidence>
<feature type="transmembrane region" description="Helical" evidence="9">
    <location>
        <begin position="406"/>
        <end position="432"/>
    </location>
</feature>
<dbReference type="PROSITE" id="PS50893">
    <property type="entry name" value="ABC_TRANSPORTER_2"/>
    <property type="match status" value="2"/>
</dbReference>
<feature type="transmembrane region" description="Helical" evidence="9">
    <location>
        <begin position="1024"/>
        <end position="1049"/>
    </location>
</feature>
<dbReference type="STRING" id="441375.B6AF25"/>
<dbReference type="PROSITE" id="PS50929">
    <property type="entry name" value="ABC_TM1F"/>
    <property type="match status" value="2"/>
</dbReference>
<dbReference type="Gene3D" id="1.20.1560.10">
    <property type="entry name" value="ABC transporter type 1, transmembrane domain"/>
    <property type="match status" value="2"/>
</dbReference>
<dbReference type="InterPro" id="IPR036640">
    <property type="entry name" value="ABC1_TM_sf"/>
</dbReference>
<dbReference type="CDD" id="cd18579">
    <property type="entry name" value="ABC_6TM_ABCC_D1"/>
    <property type="match status" value="1"/>
</dbReference>
<dbReference type="SUPFAM" id="SSF90123">
    <property type="entry name" value="ABC transporter transmembrane region"/>
    <property type="match status" value="2"/>
</dbReference>
<dbReference type="InterPro" id="IPR011527">
    <property type="entry name" value="ABC1_TM_dom"/>
</dbReference>
<keyword evidence="13" id="KW-1185">Reference proteome</keyword>
<evidence type="ECO:0000259" key="11">
    <source>
        <dbReference type="PROSITE" id="PS50929"/>
    </source>
</evidence>
<protein>
    <submittedName>
        <fullName evidence="12">ABC transporter family protein</fullName>
    </submittedName>
</protein>
<feature type="domain" description="ABC transporter" evidence="10">
    <location>
        <begin position="511"/>
        <end position="732"/>
    </location>
</feature>
<dbReference type="InterPro" id="IPR017871">
    <property type="entry name" value="ABC_transporter-like_CS"/>
</dbReference>
<dbReference type="OrthoDB" id="6500128at2759"/>
<feature type="transmembrane region" description="Helical" evidence="9">
    <location>
        <begin position="444"/>
        <end position="463"/>
    </location>
</feature>
<evidence type="ECO:0000256" key="7">
    <source>
        <dbReference type="ARBA" id="ARBA00022989"/>
    </source>
</evidence>
<dbReference type="CDD" id="cd03250">
    <property type="entry name" value="ABCC_MRP_domain1"/>
    <property type="match status" value="1"/>
</dbReference>
<feature type="transmembrane region" description="Helical" evidence="9">
    <location>
        <begin position="845"/>
        <end position="873"/>
    </location>
</feature>
<dbReference type="InterPro" id="IPR003593">
    <property type="entry name" value="AAA+_ATPase"/>
</dbReference>
<dbReference type="GeneID" id="6996094"/>
<feature type="transmembrane region" description="Helical" evidence="9">
    <location>
        <begin position="335"/>
        <end position="353"/>
    </location>
</feature>
<dbReference type="GO" id="GO:0140359">
    <property type="term" value="F:ABC-type transporter activity"/>
    <property type="evidence" value="ECO:0007669"/>
    <property type="project" value="InterPro"/>
</dbReference>
<dbReference type="InterPro" id="IPR003439">
    <property type="entry name" value="ABC_transporter-like_ATP-bd"/>
</dbReference>
<dbReference type="InterPro" id="IPR044746">
    <property type="entry name" value="ABCC_6TM_D1"/>
</dbReference>
<dbReference type="OMA" id="CMVPDGL"/>
<dbReference type="Pfam" id="PF00005">
    <property type="entry name" value="ABC_tran"/>
    <property type="match status" value="2"/>
</dbReference>
<evidence type="ECO:0000256" key="2">
    <source>
        <dbReference type="ARBA" id="ARBA00022448"/>
    </source>
</evidence>
<evidence type="ECO:0000313" key="12">
    <source>
        <dbReference type="EMBL" id="EEA06792.1"/>
    </source>
</evidence>
<dbReference type="GO" id="GO:0016020">
    <property type="term" value="C:membrane"/>
    <property type="evidence" value="ECO:0007669"/>
    <property type="project" value="UniProtKB-SubCell"/>
</dbReference>
<dbReference type="VEuPathDB" id="CryptoDB:CMU_014680"/>
<feature type="domain" description="ABC transmembrane type-1" evidence="11">
    <location>
        <begin position="141"/>
        <end position="472"/>
    </location>
</feature>
<evidence type="ECO:0000313" key="13">
    <source>
        <dbReference type="Proteomes" id="UP000001460"/>
    </source>
</evidence>
<dbReference type="SMART" id="SM00382">
    <property type="entry name" value="AAA"/>
    <property type="match status" value="2"/>
</dbReference>
<keyword evidence="5" id="KW-0547">Nucleotide-binding</keyword>
<dbReference type="PANTHER" id="PTHR24223">
    <property type="entry name" value="ATP-BINDING CASSETTE SUB-FAMILY C"/>
    <property type="match status" value="1"/>
</dbReference>
<evidence type="ECO:0000256" key="1">
    <source>
        <dbReference type="ARBA" id="ARBA00004141"/>
    </source>
</evidence>
<evidence type="ECO:0000256" key="3">
    <source>
        <dbReference type="ARBA" id="ARBA00022692"/>
    </source>
</evidence>
<keyword evidence="2" id="KW-0813">Transport</keyword>
<feature type="transmembrane region" description="Helical" evidence="9">
    <location>
        <begin position="311"/>
        <end position="329"/>
    </location>
</feature>
<keyword evidence="7 9" id="KW-1133">Transmembrane helix</keyword>
<dbReference type="CDD" id="cd03244">
    <property type="entry name" value="ABCC_MRP_domain2"/>
    <property type="match status" value="1"/>
</dbReference>
<evidence type="ECO:0000256" key="8">
    <source>
        <dbReference type="ARBA" id="ARBA00023136"/>
    </source>
</evidence>
<organism evidence="12 13">
    <name type="scientific">Cryptosporidium muris (strain RN66)</name>
    <dbReference type="NCBI Taxonomy" id="441375"/>
    <lineage>
        <taxon>Eukaryota</taxon>
        <taxon>Sar</taxon>
        <taxon>Alveolata</taxon>
        <taxon>Apicomplexa</taxon>
        <taxon>Conoidasida</taxon>
        <taxon>Coccidia</taxon>
        <taxon>Eucoccidiorida</taxon>
        <taxon>Eimeriorina</taxon>
        <taxon>Cryptosporidiidae</taxon>
        <taxon>Cryptosporidium</taxon>
    </lineage>
</organism>
<dbReference type="EMBL" id="DS989730">
    <property type="protein sequence ID" value="EEA06792.1"/>
    <property type="molecule type" value="Genomic_DNA"/>
</dbReference>
<evidence type="ECO:0000256" key="9">
    <source>
        <dbReference type="SAM" id="Phobius"/>
    </source>
</evidence>
<feature type="transmembrane region" description="Helical" evidence="9">
    <location>
        <begin position="1055"/>
        <end position="1081"/>
    </location>
</feature>
<dbReference type="InterPro" id="IPR050173">
    <property type="entry name" value="ABC_transporter_C-like"/>
</dbReference>
<accession>B6AF25</accession>
<evidence type="ECO:0000256" key="4">
    <source>
        <dbReference type="ARBA" id="ARBA00022737"/>
    </source>
</evidence>
<keyword evidence="3 9" id="KW-0812">Transmembrane</keyword>
<feature type="transmembrane region" description="Helical" evidence="9">
    <location>
        <begin position="128"/>
        <end position="153"/>
    </location>
</feature>
<dbReference type="GO" id="GO:0016887">
    <property type="term" value="F:ATP hydrolysis activity"/>
    <property type="evidence" value="ECO:0007669"/>
    <property type="project" value="InterPro"/>
</dbReference>
<sequence length="1356" mass="154016">MSSGKIYKEIKNYKSLLSNSSKYEKGSSRGITPELTASWWSKLTFSWFSSFMDDAYEVEPDLDKLFDLPEFDTPAYKLPLFEKYWSYELKKHGFKSDFSENDFTENTQNKTNDLNLTDPLVRKSRISIILVLFKCFKIHFIITLFLVILSSFASLSQPIFLRKLLLYTKEDNLILYKPENSFTGSLWGYISGNKHKVNSNLVFQGFILIILITVLNIIHFLLKKQETLIVSNIGRYIRDLFTGLIYRKVLKMNSSIFRDNSNKQDQKRKLSVASVLSSNTANEIYGISGNLVNLLSNDISRFSRLYSAHEFYSSIISLTIAICLLYIYIGISGLAGVLVMIIHVILCVIALNYRAIERKPFSKVRDERILHISEYLSNVKIIKCYCWEDIFINKIDKIRQKEVKSLFIQGFYSALSFLCGGVVLHATLATIVVCSYMDQNIDQANIFFAYSMYDIICEILLLFPKSYAAFVDILLSCKRVSEFLLMEENKCNEFKKTQKQRNYFNKKFGMVFFENVDLYWSNGTLLLRNVSFEAVSGEITAVIGCIGSGKSGLLGAIAGEITPKGGKFECIGSVAYVTQVPWIFTGTIRENIILGSSYNVDWYNTVINACALKEDFSILPHGDHTMIGEEGLNLSGGQKQRISLARAVYQKVSIYVLDDCLSALDPNVAAHILQECICGILKESCIIFATHNLDIVSYAHRLLILDHHNKCPIFIREPKDLTSINDYESFIGSINTQVCSIYKKQTSDSQKVSEFRELKVSDRTTEKCISTYNSEFYEEEELKKGRISFDTYKSYIVAFGKINLLILIGLNFIGALIQVYGVFFIGHWSELYSTVDYGYALKVCIFISILFPLILILSWILIYYGGILVSGIYHNELLRYIKIAPFTFFEKTPIGRILNRFTSDLFLVDESLPQMFGNLVLAIIQFSVWSILTLYITPQLIFCIPIIIYLCYKVTKKYPPVIRQGERLSGVLLAPISSQVTETMTGLSTIRTFNSEDLFIKRMDKAITALSRVRYHMDIASCWLYLRLEIIGCIGLFCGGMFGVILVSFNSEYTQFLGFLLSFVITTSGWIRFIIFVLICLEADMIGLERIKSYVDNHISENSANLSLFKPNKQCLSKGKVEFINLELKYGMFPILKNVNFYIEPGEKIGIVGRTGSGKSSMFTVLLRLVEPSKGIIKVDDIDISSIHTDELRKKIFIIPQDPVIFAGTIRFNIDPVSEYTDKEVLEALYRSNLHHTINSLPDGINYVLDSGGSNLSVGQKQLICLARAVLRKPKILLLDEATSSIDTYTESLIQETINREFQEATVLTIAHRIQTIIHSDKVMVIDCGQIAEFDSPQNLINKSSGLFSSLVNASF</sequence>
<gene>
    <name evidence="12" type="ORF">CMU_014680</name>
</gene>
<name>B6AF25_CRYMR</name>
<dbReference type="InterPro" id="IPR027417">
    <property type="entry name" value="P-loop_NTPase"/>
</dbReference>
<feature type="transmembrane region" description="Helical" evidence="9">
    <location>
        <begin position="932"/>
        <end position="952"/>
    </location>
</feature>
<keyword evidence="4" id="KW-0677">Repeat</keyword>
<feature type="transmembrane region" description="Helical" evidence="9">
    <location>
        <begin position="201"/>
        <end position="222"/>
    </location>
</feature>
<dbReference type="FunFam" id="3.40.50.300:FF:000163">
    <property type="entry name" value="Multidrug resistance-associated protein member 4"/>
    <property type="match status" value="1"/>
</dbReference>
<reference evidence="12" key="1">
    <citation type="submission" date="2008-06" db="EMBL/GenBank/DDBJ databases">
        <authorList>
            <person name="Lorenzi H."/>
            <person name="Inman J."/>
            <person name="Miller J."/>
            <person name="Schobel S."/>
            <person name="Amedeo P."/>
            <person name="Caler E.V."/>
            <person name="da Silva J."/>
        </authorList>
    </citation>
    <scope>NUCLEOTIDE SEQUENCE [LARGE SCALE GENOMIC DNA]</scope>
    <source>
        <strain evidence="12">RN66</strain>
    </source>
</reference>
<dbReference type="Pfam" id="PF00664">
    <property type="entry name" value="ABC_membrane"/>
    <property type="match status" value="2"/>
</dbReference>
<keyword evidence="6" id="KW-0067">ATP-binding</keyword>
<dbReference type="RefSeq" id="XP_002141141.1">
    <property type="nucleotide sequence ID" value="XM_002141105.1"/>
</dbReference>
<dbReference type="FunFam" id="3.40.50.300:FF:000973">
    <property type="entry name" value="Multidrug resistance-associated protein 4"/>
    <property type="match status" value="1"/>
</dbReference>
<evidence type="ECO:0000256" key="5">
    <source>
        <dbReference type="ARBA" id="ARBA00022741"/>
    </source>
</evidence>
<dbReference type="CDD" id="cd18580">
    <property type="entry name" value="ABC_6TM_ABCC_D2"/>
    <property type="match status" value="1"/>
</dbReference>
<dbReference type="GO" id="GO:0005524">
    <property type="term" value="F:ATP binding"/>
    <property type="evidence" value="ECO:0007669"/>
    <property type="project" value="UniProtKB-KW"/>
</dbReference>
<dbReference type="Proteomes" id="UP000001460">
    <property type="component" value="Unassembled WGS sequence"/>
</dbReference>
<feature type="domain" description="ABC transporter" evidence="10">
    <location>
        <begin position="1121"/>
        <end position="1353"/>
    </location>
</feature>